<feature type="transmembrane region" description="Helical" evidence="10">
    <location>
        <begin position="12"/>
        <end position="34"/>
    </location>
</feature>
<dbReference type="Pfam" id="PF00512">
    <property type="entry name" value="HisKA"/>
    <property type="match status" value="1"/>
</dbReference>
<dbReference type="PANTHER" id="PTHR44936:SF9">
    <property type="entry name" value="SENSOR PROTEIN CREC"/>
    <property type="match status" value="1"/>
</dbReference>
<dbReference type="Gene3D" id="3.30.565.10">
    <property type="entry name" value="Histidine kinase-like ATPase, C-terminal domain"/>
    <property type="match status" value="1"/>
</dbReference>
<gene>
    <name evidence="12" type="ORF">FB467_1398</name>
</gene>
<keyword evidence="13" id="KW-1185">Reference proteome</keyword>
<dbReference type="GO" id="GO:0000155">
    <property type="term" value="F:phosphorelay sensor kinase activity"/>
    <property type="evidence" value="ECO:0007669"/>
    <property type="project" value="InterPro"/>
</dbReference>
<dbReference type="Gene3D" id="1.10.287.130">
    <property type="match status" value="1"/>
</dbReference>
<dbReference type="SUPFAM" id="SSF55874">
    <property type="entry name" value="ATPase domain of HSP90 chaperone/DNA topoisomerase II/histidine kinase"/>
    <property type="match status" value="1"/>
</dbReference>
<evidence type="ECO:0000259" key="11">
    <source>
        <dbReference type="PROSITE" id="PS50109"/>
    </source>
</evidence>
<keyword evidence="10" id="KW-0472">Membrane</keyword>
<comment type="catalytic activity">
    <reaction evidence="1">
        <text>ATP + protein L-histidine = ADP + protein N-phospho-L-histidine.</text>
        <dbReference type="EC" id="2.7.13.3"/>
    </reaction>
</comment>
<dbReference type="InterPro" id="IPR005467">
    <property type="entry name" value="His_kinase_dom"/>
</dbReference>
<dbReference type="InterPro" id="IPR003661">
    <property type="entry name" value="HisK_dim/P_dom"/>
</dbReference>
<evidence type="ECO:0000256" key="2">
    <source>
        <dbReference type="ARBA" id="ARBA00004651"/>
    </source>
</evidence>
<dbReference type="GO" id="GO:0005886">
    <property type="term" value="C:plasma membrane"/>
    <property type="evidence" value="ECO:0007669"/>
    <property type="project" value="UniProtKB-SubCell"/>
</dbReference>
<accession>A0A542YQU3</accession>
<evidence type="ECO:0000256" key="4">
    <source>
        <dbReference type="ARBA" id="ARBA00022475"/>
    </source>
</evidence>
<keyword evidence="10" id="KW-1133">Transmembrane helix</keyword>
<dbReference type="PANTHER" id="PTHR44936">
    <property type="entry name" value="SENSOR PROTEIN CREC"/>
    <property type="match status" value="1"/>
</dbReference>
<keyword evidence="8" id="KW-0902">Two-component regulatory system</keyword>
<evidence type="ECO:0000256" key="7">
    <source>
        <dbReference type="ARBA" id="ARBA00022777"/>
    </source>
</evidence>
<dbReference type="EC" id="2.7.13.3" evidence="3"/>
<keyword evidence="7 12" id="KW-0418">Kinase</keyword>
<dbReference type="SMART" id="SM00387">
    <property type="entry name" value="HATPase_c"/>
    <property type="match status" value="1"/>
</dbReference>
<dbReference type="Proteomes" id="UP000319516">
    <property type="component" value="Unassembled WGS sequence"/>
</dbReference>
<dbReference type="InterPro" id="IPR050980">
    <property type="entry name" value="2C_sensor_his_kinase"/>
</dbReference>
<name>A0A542YQU3_9MICO</name>
<comment type="subcellular location">
    <subcellularLocation>
        <location evidence="2">Cell membrane</location>
        <topology evidence="2">Multi-pass membrane protein</topology>
    </subcellularLocation>
</comment>
<protein>
    <recommendedName>
        <fullName evidence="3">histidine kinase</fullName>
        <ecNumber evidence="3">2.7.13.3</ecNumber>
    </recommendedName>
</protein>
<dbReference type="PRINTS" id="PR00344">
    <property type="entry name" value="BCTRLSENSOR"/>
</dbReference>
<proteinExistence type="predicted"/>
<dbReference type="SUPFAM" id="SSF47384">
    <property type="entry name" value="Homodimeric domain of signal transducing histidine kinase"/>
    <property type="match status" value="1"/>
</dbReference>
<dbReference type="AlphaFoldDB" id="A0A542YQU3"/>
<evidence type="ECO:0000256" key="10">
    <source>
        <dbReference type="SAM" id="Phobius"/>
    </source>
</evidence>
<dbReference type="Pfam" id="PF02518">
    <property type="entry name" value="HATPase_c"/>
    <property type="match status" value="1"/>
</dbReference>
<dbReference type="EMBL" id="VFOP01000001">
    <property type="protein sequence ID" value="TQL50294.1"/>
    <property type="molecule type" value="Genomic_DNA"/>
</dbReference>
<keyword evidence="5" id="KW-0597">Phosphoprotein</keyword>
<dbReference type="InterPro" id="IPR036890">
    <property type="entry name" value="HATPase_C_sf"/>
</dbReference>
<dbReference type="RefSeq" id="WP_141784444.1">
    <property type="nucleotide sequence ID" value="NZ_BAAAIK010000004.1"/>
</dbReference>
<comment type="caution">
    <text evidence="12">The sequence shown here is derived from an EMBL/GenBank/DDBJ whole genome shotgun (WGS) entry which is preliminary data.</text>
</comment>
<keyword evidence="6" id="KW-0808">Transferase</keyword>
<reference evidence="12 13" key="1">
    <citation type="submission" date="2019-06" db="EMBL/GenBank/DDBJ databases">
        <title>Sequencing the genomes of 1000 actinobacteria strains.</title>
        <authorList>
            <person name="Klenk H.-P."/>
        </authorList>
    </citation>
    <scope>NUCLEOTIDE SEQUENCE [LARGE SCALE GENOMIC DNA]</scope>
    <source>
        <strain evidence="12 13">DSM 12335</strain>
    </source>
</reference>
<evidence type="ECO:0000256" key="6">
    <source>
        <dbReference type="ARBA" id="ARBA00022679"/>
    </source>
</evidence>
<dbReference type="InterPro" id="IPR036097">
    <property type="entry name" value="HisK_dim/P_sf"/>
</dbReference>
<dbReference type="OrthoDB" id="5499837at2"/>
<evidence type="ECO:0000256" key="3">
    <source>
        <dbReference type="ARBA" id="ARBA00012438"/>
    </source>
</evidence>
<dbReference type="SMART" id="SM00388">
    <property type="entry name" value="HisKA"/>
    <property type="match status" value="1"/>
</dbReference>
<dbReference type="CDD" id="cd00082">
    <property type="entry name" value="HisKA"/>
    <property type="match status" value="1"/>
</dbReference>
<sequence>MGKALRALAIQSAAITAGLVVLVAFILGAVLYQLEQAQGLASVSGLAPWILVVCAVVLVLLAGGIAVWVGYLVAERDARRLLEPLRLLAQRAEEFGSGGFAFDSLTSGEGRSSVTMSGIEEIDNVSRILDRNSRALSRALSAERSFAADASHQLRTPLAALLMRLEEIAQSDSVPEMHNEAVIAISQTERLAGVVDDLLHRTRAGHADGGRSVSLDTVLSTLQNEWTQAFASAGRSVSVTLERGMIVRSSASAISQIMNTLLENALVHGAGDVRVTARRSGPSAVLEVQDEGKGIPDELARRIFERAVSGGGGTGLGLAVARESAEQFGGRLELVQARPVVFALYVSMAPAR</sequence>
<feature type="domain" description="Histidine kinase" evidence="11">
    <location>
        <begin position="149"/>
        <end position="350"/>
    </location>
</feature>
<dbReference type="PROSITE" id="PS50109">
    <property type="entry name" value="HIS_KIN"/>
    <property type="match status" value="1"/>
</dbReference>
<evidence type="ECO:0000256" key="5">
    <source>
        <dbReference type="ARBA" id="ARBA00022553"/>
    </source>
</evidence>
<evidence type="ECO:0000256" key="1">
    <source>
        <dbReference type="ARBA" id="ARBA00000085"/>
    </source>
</evidence>
<organism evidence="12 13">
    <name type="scientific">Ornithinicoccus hortensis</name>
    <dbReference type="NCBI Taxonomy" id="82346"/>
    <lineage>
        <taxon>Bacteria</taxon>
        <taxon>Bacillati</taxon>
        <taxon>Actinomycetota</taxon>
        <taxon>Actinomycetes</taxon>
        <taxon>Micrococcales</taxon>
        <taxon>Intrasporangiaceae</taxon>
        <taxon>Ornithinicoccus</taxon>
    </lineage>
</organism>
<evidence type="ECO:0000313" key="13">
    <source>
        <dbReference type="Proteomes" id="UP000319516"/>
    </source>
</evidence>
<keyword evidence="9" id="KW-0843">Virulence</keyword>
<keyword evidence="10" id="KW-0812">Transmembrane</keyword>
<dbReference type="InterPro" id="IPR004358">
    <property type="entry name" value="Sig_transdc_His_kin-like_C"/>
</dbReference>
<keyword evidence="4" id="KW-1003">Cell membrane</keyword>
<evidence type="ECO:0000256" key="9">
    <source>
        <dbReference type="ARBA" id="ARBA00023026"/>
    </source>
</evidence>
<dbReference type="InterPro" id="IPR003594">
    <property type="entry name" value="HATPase_dom"/>
</dbReference>
<feature type="transmembrane region" description="Helical" evidence="10">
    <location>
        <begin position="46"/>
        <end position="74"/>
    </location>
</feature>
<evidence type="ECO:0000256" key="8">
    <source>
        <dbReference type="ARBA" id="ARBA00023012"/>
    </source>
</evidence>
<dbReference type="CDD" id="cd00075">
    <property type="entry name" value="HATPase"/>
    <property type="match status" value="1"/>
</dbReference>
<evidence type="ECO:0000313" key="12">
    <source>
        <dbReference type="EMBL" id="TQL50294.1"/>
    </source>
</evidence>